<dbReference type="InterPro" id="IPR001279">
    <property type="entry name" value="Metallo-B-lactamas"/>
</dbReference>
<dbReference type="Gene3D" id="3.60.15.10">
    <property type="entry name" value="Ribonuclease Z/Hydroxyacylglutathione hydrolase-like"/>
    <property type="match status" value="1"/>
</dbReference>
<proteinExistence type="predicted"/>
<dbReference type="Proteomes" id="UP000321827">
    <property type="component" value="Unassembled WGS sequence"/>
</dbReference>
<protein>
    <submittedName>
        <fullName evidence="2">MBL fold hydrolase</fullName>
    </submittedName>
</protein>
<evidence type="ECO:0000313" key="3">
    <source>
        <dbReference type="Proteomes" id="UP000321827"/>
    </source>
</evidence>
<accession>A0A511RGH9</accession>
<evidence type="ECO:0000313" key="2">
    <source>
        <dbReference type="EMBL" id="GEM88761.1"/>
    </source>
</evidence>
<sequence length="320" mass="36217">MDLALDGLHPIPVPIPYPMKFVNLVLIEGDGLVLVDTALDLPDARRAIERGLADHGARPDDLDAVVLTHHHPDHYGLAGWFEAQGVPVYMLDVAIERDHAWWSRFEPWLEQSTAHFREHGMPEAFIADLREVMEATRRRIRPPLNPRPLRDGEEVRLAGQRFTVHWTPGHADGHLVLLRDDGTLIAGDAILDRITPNVGKWVGSRPDPLGDFLNSLAEIRELEPVRALVGHYGPVIEDVAARTREIERHHEQRLAFLLERLAQGPRTAWELSLELFPQEGLSTAQRRFAWAETLAHLVHLERLGRVRALPETPVRFELVG</sequence>
<dbReference type="Gene3D" id="1.10.10.10">
    <property type="entry name" value="Winged helix-like DNA-binding domain superfamily/Winged helix DNA-binding domain"/>
    <property type="match status" value="1"/>
</dbReference>
<dbReference type="EMBL" id="BJXN01000001">
    <property type="protein sequence ID" value="GEM88761.1"/>
    <property type="molecule type" value="Genomic_DNA"/>
</dbReference>
<dbReference type="Pfam" id="PF00753">
    <property type="entry name" value="Lactamase_B"/>
    <property type="match status" value="1"/>
</dbReference>
<comment type="caution">
    <text evidence="2">The sequence shown here is derived from an EMBL/GenBank/DDBJ whole genome shotgun (WGS) entry which is preliminary data.</text>
</comment>
<dbReference type="CDD" id="cd07725">
    <property type="entry name" value="TTHA1429-like_MBL-fold"/>
    <property type="match status" value="1"/>
</dbReference>
<dbReference type="InterPro" id="IPR036866">
    <property type="entry name" value="RibonucZ/Hydroxyglut_hydro"/>
</dbReference>
<dbReference type="PANTHER" id="PTHR23131">
    <property type="entry name" value="ENDORIBONUCLEASE LACTB2"/>
    <property type="match status" value="1"/>
</dbReference>
<gene>
    <name evidence="2" type="ORF">ODE01S_01950</name>
</gene>
<evidence type="ECO:0000259" key="1">
    <source>
        <dbReference type="SMART" id="SM00849"/>
    </source>
</evidence>
<reference evidence="2 3" key="1">
    <citation type="submission" date="2019-07" db="EMBL/GenBank/DDBJ databases">
        <title>Whole genome shotgun sequence of Oceanithermus desulfurans NBRC 100063.</title>
        <authorList>
            <person name="Hosoyama A."/>
            <person name="Uohara A."/>
            <person name="Ohji S."/>
            <person name="Ichikawa N."/>
        </authorList>
    </citation>
    <scope>NUCLEOTIDE SEQUENCE [LARGE SCALE GENOMIC DNA]</scope>
    <source>
        <strain evidence="2 3">NBRC 100063</strain>
    </source>
</reference>
<keyword evidence="2" id="KW-0378">Hydrolase</keyword>
<dbReference type="SMART" id="SM00849">
    <property type="entry name" value="Lactamase_B"/>
    <property type="match status" value="1"/>
</dbReference>
<dbReference type="InterPro" id="IPR050662">
    <property type="entry name" value="Sec-metab_biosynth-thioest"/>
</dbReference>
<dbReference type="Pfam" id="PF21221">
    <property type="entry name" value="B_lactamase-like_C"/>
    <property type="match status" value="1"/>
</dbReference>
<dbReference type="RefSeq" id="WP_147144896.1">
    <property type="nucleotide sequence ID" value="NZ_BJXN01000001.1"/>
</dbReference>
<dbReference type="PANTHER" id="PTHR23131:SF4">
    <property type="entry name" value="METALLO-BETA-LACTAMASE SUPERFAMILY POTEIN"/>
    <property type="match status" value="1"/>
</dbReference>
<dbReference type="AlphaFoldDB" id="A0A511RGH9"/>
<dbReference type="SUPFAM" id="SSF56281">
    <property type="entry name" value="Metallo-hydrolase/oxidoreductase"/>
    <property type="match status" value="1"/>
</dbReference>
<organism evidence="2 3">
    <name type="scientific">Oceanithermus desulfurans NBRC 100063</name>
    <dbReference type="NCBI Taxonomy" id="1227550"/>
    <lineage>
        <taxon>Bacteria</taxon>
        <taxon>Thermotogati</taxon>
        <taxon>Deinococcota</taxon>
        <taxon>Deinococci</taxon>
        <taxon>Thermales</taxon>
        <taxon>Thermaceae</taxon>
        <taxon>Oceanithermus</taxon>
    </lineage>
</organism>
<name>A0A511RGH9_9DEIN</name>
<dbReference type="GO" id="GO:0016787">
    <property type="term" value="F:hydrolase activity"/>
    <property type="evidence" value="ECO:0007669"/>
    <property type="project" value="UniProtKB-KW"/>
</dbReference>
<dbReference type="OrthoDB" id="9761531at2"/>
<dbReference type="InterPro" id="IPR048933">
    <property type="entry name" value="B_lactamase-like_C"/>
</dbReference>
<dbReference type="InterPro" id="IPR036388">
    <property type="entry name" value="WH-like_DNA-bd_sf"/>
</dbReference>
<feature type="domain" description="Metallo-beta-lactamase" evidence="1">
    <location>
        <begin position="21"/>
        <end position="231"/>
    </location>
</feature>